<evidence type="ECO:0000313" key="3">
    <source>
        <dbReference type="Proteomes" id="UP000516093"/>
    </source>
</evidence>
<organism evidence="2 3">
    <name type="scientific">Hymenobacter qilianensis</name>
    <dbReference type="NCBI Taxonomy" id="1385715"/>
    <lineage>
        <taxon>Bacteria</taxon>
        <taxon>Pseudomonadati</taxon>
        <taxon>Bacteroidota</taxon>
        <taxon>Cytophagia</taxon>
        <taxon>Cytophagales</taxon>
        <taxon>Hymenobacteraceae</taxon>
        <taxon>Hymenobacter</taxon>
    </lineage>
</organism>
<proteinExistence type="predicted"/>
<dbReference type="AlphaFoldDB" id="A0A7H0H194"/>
<keyword evidence="1" id="KW-0472">Membrane</keyword>
<evidence type="ECO:0000256" key="1">
    <source>
        <dbReference type="SAM" id="Phobius"/>
    </source>
</evidence>
<dbReference type="RefSeq" id="WP_187734469.1">
    <property type="nucleotide sequence ID" value="NZ_BMFN01000005.1"/>
</dbReference>
<evidence type="ECO:0000313" key="2">
    <source>
        <dbReference type="EMBL" id="QNP54310.1"/>
    </source>
</evidence>
<dbReference type="KEGG" id="hqi:H9L05_20990"/>
<keyword evidence="3" id="KW-1185">Reference proteome</keyword>
<accession>A0A7H0H194</accession>
<reference evidence="2 3" key="1">
    <citation type="submission" date="2020-08" db="EMBL/GenBank/DDBJ databases">
        <title>Genome sequence of Hymenobacter qilianensis JCM 19763T.</title>
        <authorList>
            <person name="Hyun D.-W."/>
            <person name="Bae J.-W."/>
        </authorList>
    </citation>
    <scope>NUCLEOTIDE SEQUENCE [LARGE SCALE GENOMIC DNA]</scope>
    <source>
        <strain evidence="2 3">JCM 19763</strain>
        <plasmid evidence="2 3">p_unnamed1</plasmid>
    </source>
</reference>
<sequence length="69" mass="7670">MNWIKIGFGIASLAVGTKWFIHLLTPAQRARLRADWFLPKDNYVKEMSNATGLIILGIGLIILGLTDSE</sequence>
<geneLocation type="plasmid" evidence="2 3">
    <name>p_unnamed1</name>
</geneLocation>
<dbReference type="Proteomes" id="UP000516093">
    <property type="component" value="Plasmid p_unnamed1"/>
</dbReference>
<feature type="transmembrane region" description="Helical" evidence="1">
    <location>
        <begin position="6"/>
        <end position="26"/>
    </location>
</feature>
<protein>
    <submittedName>
        <fullName evidence="2">Uncharacterized protein</fullName>
    </submittedName>
</protein>
<dbReference type="EMBL" id="CP060785">
    <property type="protein sequence ID" value="QNP54310.1"/>
    <property type="molecule type" value="Genomic_DNA"/>
</dbReference>
<gene>
    <name evidence="2" type="ORF">H9L05_20990</name>
</gene>
<keyword evidence="1" id="KW-0812">Transmembrane</keyword>
<feature type="transmembrane region" description="Helical" evidence="1">
    <location>
        <begin position="47"/>
        <end position="66"/>
    </location>
</feature>
<keyword evidence="1" id="KW-1133">Transmembrane helix</keyword>
<name>A0A7H0H194_9BACT</name>
<keyword evidence="2" id="KW-0614">Plasmid</keyword>